<accession>A0A7G9QPU5</accession>
<evidence type="ECO:0000313" key="2">
    <source>
        <dbReference type="Proteomes" id="UP000515977"/>
    </source>
</evidence>
<dbReference type="AlphaFoldDB" id="A0A7G9QPU5"/>
<proteinExistence type="predicted"/>
<sequence>MESESCHVCGAVLHGRQRRFCSRICKNRDTNNRHQTYSSQQERGLARKLELVEVCGGKCSRCGYARNMAALSWHHLDPELKAFNLDVRSLSNRNRDAIDAELRKCILLCANCHAEAHFPELDMSSVQRLRKKSDHSSGFDIE</sequence>
<keyword evidence="2" id="KW-1185">Reference proteome</keyword>
<dbReference type="EMBL" id="CP060711">
    <property type="protein sequence ID" value="QNN45370.1"/>
    <property type="molecule type" value="Genomic_DNA"/>
</dbReference>
<evidence type="ECO:0000313" key="1">
    <source>
        <dbReference type="EMBL" id="QNN45370.1"/>
    </source>
</evidence>
<name>A0A7G9QPU5_9GAMM</name>
<dbReference type="KEGG" id="tbv:H9L17_08995"/>
<protein>
    <recommendedName>
        <fullName evidence="3">HNH endonuclease</fullName>
    </recommendedName>
</protein>
<reference evidence="1 2" key="1">
    <citation type="submission" date="2020-08" db="EMBL/GenBank/DDBJ databases">
        <title>Genome sequence of Thermomonas brevis KACC 16975T.</title>
        <authorList>
            <person name="Hyun D.-W."/>
            <person name="Bae J.-W."/>
        </authorList>
    </citation>
    <scope>NUCLEOTIDE SEQUENCE [LARGE SCALE GENOMIC DNA]</scope>
    <source>
        <strain evidence="1 2">KACC 16975</strain>
    </source>
</reference>
<gene>
    <name evidence="1" type="ORF">H9L17_08995</name>
</gene>
<dbReference type="RefSeq" id="WP_187569136.1">
    <property type="nucleotide sequence ID" value="NZ_CP060711.1"/>
</dbReference>
<evidence type="ECO:0008006" key="3">
    <source>
        <dbReference type="Google" id="ProtNLM"/>
    </source>
</evidence>
<organism evidence="1 2">
    <name type="scientific">Thermomonas brevis</name>
    <dbReference type="NCBI Taxonomy" id="215691"/>
    <lineage>
        <taxon>Bacteria</taxon>
        <taxon>Pseudomonadati</taxon>
        <taxon>Pseudomonadota</taxon>
        <taxon>Gammaproteobacteria</taxon>
        <taxon>Lysobacterales</taxon>
        <taxon>Lysobacteraceae</taxon>
        <taxon>Thermomonas</taxon>
    </lineage>
</organism>
<dbReference type="Proteomes" id="UP000515977">
    <property type="component" value="Chromosome"/>
</dbReference>